<dbReference type="EMBL" id="CP048649">
    <property type="protein sequence ID" value="QIB68392.1"/>
    <property type="molecule type" value="Genomic_DNA"/>
</dbReference>
<dbReference type="InterPro" id="IPR045527">
    <property type="entry name" value="DUF6470"/>
</dbReference>
<keyword evidence="2" id="KW-1185">Reference proteome</keyword>
<accession>A0A858BSQ2</accession>
<dbReference type="AlphaFoldDB" id="A0A858BSQ2"/>
<dbReference type="RefSeq" id="WP_163065259.1">
    <property type="nucleotide sequence ID" value="NZ_CP048649.1"/>
</dbReference>
<gene>
    <name evidence="1" type="ORF">Ami103574_03255</name>
</gene>
<proteinExistence type="predicted"/>
<reference evidence="1 2" key="1">
    <citation type="submission" date="2020-02" db="EMBL/GenBank/DDBJ databases">
        <authorList>
            <person name="Kim Y.B."/>
            <person name="Roh S.W."/>
        </authorList>
    </citation>
    <scope>NUCLEOTIDE SEQUENCE [LARGE SCALE GENOMIC DNA]</scope>
    <source>
        <strain evidence="1 2">DSM 103574</strain>
    </source>
</reference>
<evidence type="ECO:0000313" key="1">
    <source>
        <dbReference type="EMBL" id="QIB68392.1"/>
    </source>
</evidence>
<sequence>MQQLIEIKTVPISIEYRVTDCEYKPAKSTVEVEMSTEKGGLHMKSRPIKLNIDTFEARRSVNPTVKDSMTNYANKGKQAAYEATARYAEEGQIYMDVKFTDEALRQISELRLGNNQHQTPNIRWIPDHPADISWEPGDLSIRYEMDKLNFDFKQNKQPLEFTPGDIELVVTQWPDVIINYIGGPLYVPPSADPSYVGSEEK</sequence>
<evidence type="ECO:0000313" key="2">
    <source>
        <dbReference type="Proteomes" id="UP000466848"/>
    </source>
</evidence>
<protein>
    <submittedName>
        <fullName evidence="1">Uncharacterized protein</fullName>
    </submittedName>
</protein>
<dbReference type="KEGG" id="abut:Ami103574_03255"/>
<organism evidence="1 2">
    <name type="scientific">Aminipila butyrica</name>
    <dbReference type="NCBI Taxonomy" id="433296"/>
    <lineage>
        <taxon>Bacteria</taxon>
        <taxon>Bacillati</taxon>
        <taxon>Bacillota</taxon>
        <taxon>Clostridia</taxon>
        <taxon>Peptostreptococcales</taxon>
        <taxon>Anaerovoracaceae</taxon>
        <taxon>Aminipila</taxon>
    </lineage>
</organism>
<name>A0A858BSQ2_9FIRM</name>
<dbReference type="Proteomes" id="UP000466848">
    <property type="component" value="Chromosome"/>
</dbReference>
<dbReference type="Pfam" id="PF20074">
    <property type="entry name" value="DUF6470"/>
    <property type="match status" value="1"/>
</dbReference>